<dbReference type="STRING" id="50990.A0A4Y7PSN0"/>
<organism evidence="2 3">
    <name type="scientific">Rickenella mellea</name>
    <dbReference type="NCBI Taxonomy" id="50990"/>
    <lineage>
        <taxon>Eukaryota</taxon>
        <taxon>Fungi</taxon>
        <taxon>Dikarya</taxon>
        <taxon>Basidiomycota</taxon>
        <taxon>Agaricomycotina</taxon>
        <taxon>Agaricomycetes</taxon>
        <taxon>Hymenochaetales</taxon>
        <taxon>Rickenellaceae</taxon>
        <taxon>Rickenella</taxon>
    </lineage>
</organism>
<evidence type="ECO:0000313" key="3">
    <source>
        <dbReference type="Proteomes" id="UP000294933"/>
    </source>
</evidence>
<dbReference type="Gene3D" id="3.90.1200.10">
    <property type="match status" value="1"/>
</dbReference>
<dbReference type="GO" id="GO:0004672">
    <property type="term" value="F:protein kinase activity"/>
    <property type="evidence" value="ECO:0007669"/>
    <property type="project" value="InterPro"/>
</dbReference>
<dbReference type="PANTHER" id="PTHR21310:SF58">
    <property type="entry name" value="AMINOGLYCOSIDE PHOSPHOTRANSFERASE DOMAIN-CONTAINING PROTEIN"/>
    <property type="match status" value="1"/>
</dbReference>
<dbReference type="AlphaFoldDB" id="A0A4Y7PSN0"/>
<feature type="domain" description="Aminoglycoside phosphotransferase" evidence="1">
    <location>
        <begin position="10"/>
        <end position="190"/>
    </location>
</feature>
<evidence type="ECO:0000313" key="2">
    <source>
        <dbReference type="EMBL" id="TDL18384.1"/>
    </source>
</evidence>
<sequence>MRFVAANTTIPVPRVSPSSYTYIVMDYCPGVEAQAAWNSISLREQMALLAELKGFVQQLRDLEPPSPKAVSSTHGGACRDHRFGTIPVGPFNTHTDFHQFLRNDSPLDDWDTHYPEVSGAHSRPCSSKYTHGDLAPRNVLVHNGKISAIIDWDSAGWRPEYWEFTKVHFACAGTPGEWFKALGDSAGQDYSVQLAAEMVLWRAAESPADPVTYFD</sequence>
<keyword evidence="3" id="KW-1185">Reference proteome</keyword>
<dbReference type="EMBL" id="ML170208">
    <property type="protein sequence ID" value="TDL18384.1"/>
    <property type="molecule type" value="Genomic_DNA"/>
</dbReference>
<evidence type="ECO:0000259" key="1">
    <source>
        <dbReference type="Pfam" id="PF01636"/>
    </source>
</evidence>
<dbReference type="Proteomes" id="UP000294933">
    <property type="component" value="Unassembled WGS sequence"/>
</dbReference>
<dbReference type="VEuPathDB" id="FungiDB:BD410DRAFT_816216"/>
<dbReference type="SUPFAM" id="SSF56112">
    <property type="entry name" value="Protein kinase-like (PK-like)"/>
    <property type="match status" value="1"/>
</dbReference>
<dbReference type="OrthoDB" id="5404599at2759"/>
<gene>
    <name evidence="2" type="ORF">BD410DRAFT_816216</name>
</gene>
<keyword evidence="2" id="KW-0418">Kinase</keyword>
<dbReference type="PANTHER" id="PTHR21310">
    <property type="entry name" value="AMINOGLYCOSIDE PHOSPHOTRANSFERASE-RELATED-RELATED"/>
    <property type="match status" value="1"/>
</dbReference>
<dbReference type="InterPro" id="IPR008266">
    <property type="entry name" value="Tyr_kinase_AS"/>
</dbReference>
<dbReference type="Pfam" id="PF01636">
    <property type="entry name" value="APH"/>
    <property type="match status" value="1"/>
</dbReference>
<dbReference type="InterPro" id="IPR051678">
    <property type="entry name" value="AGP_Transferase"/>
</dbReference>
<dbReference type="InterPro" id="IPR011009">
    <property type="entry name" value="Kinase-like_dom_sf"/>
</dbReference>
<dbReference type="PROSITE" id="PS00109">
    <property type="entry name" value="PROTEIN_KINASE_TYR"/>
    <property type="match status" value="1"/>
</dbReference>
<keyword evidence="2" id="KW-0808">Transferase</keyword>
<accession>A0A4Y7PSN0</accession>
<reference evidence="2 3" key="1">
    <citation type="submission" date="2018-06" db="EMBL/GenBank/DDBJ databases">
        <title>A transcriptomic atlas of mushroom development highlights an independent origin of complex multicellularity.</title>
        <authorList>
            <consortium name="DOE Joint Genome Institute"/>
            <person name="Krizsan K."/>
            <person name="Almasi E."/>
            <person name="Merenyi Z."/>
            <person name="Sahu N."/>
            <person name="Viragh M."/>
            <person name="Koszo T."/>
            <person name="Mondo S."/>
            <person name="Kiss B."/>
            <person name="Balint B."/>
            <person name="Kues U."/>
            <person name="Barry K."/>
            <person name="Hegedus J.C."/>
            <person name="Henrissat B."/>
            <person name="Johnson J."/>
            <person name="Lipzen A."/>
            <person name="Ohm R."/>
            <person name="Nagy I."/>
            <person name="Pangilinan J."/>
            <person name="Yan J."/>
            <person name="Xiong Y."/>
            <person name="Grigoriev I.V."/>
            <person name="Hibbett D.S."/>
            <person name="Nagy L.G."/>
        </authorList>
    </citation>
    <scope>NUCLEOTIDE SEQUENCE [LARGE SCALE GENOMIC DNA]</scope>
    <source>
        <strain evidence="2 3">SZMC22713</strain>
    </source>
</reference>
<proteinExistence type="predicted"/>
<name>A0A4Y7PSN0_9AGAM</name>
<protein>
    <submittedName>
        <fullName evidence="2">Kinase-like protein</fullName>
    </submittedName>
</protein>
<dbReference type="InterPro" id="IPR002575">
    <property type="entry name" value="Aminoglycoside_PTrfase"/>
</dbReference>